<feature type="compositionally biased region" description="Polar residues" evidence="1">
    <location>
        <begin position="516"/>
        <end position="549"/>
    </location>
</feature>
<gene>
    <name evidence="2" type="ORF">ANCDUO_03216</name>
</gene>
<name>A0A0C2DUH7_9BILA</name>
<feature type="region of interest" description="Disordered" evidence="1">
    <location>
        <begin position="24"/>
        <end position="51"/>
    </location>
</feature>
<evidence type="ECO:0000313" key="2">
    <source>
        <dbReference type="EMBL" id="KIH66457.1"/>
    </source>
</evidence>
<dbReference type="AlphaFoldDB" id="A0A0C2DUH7"/>
<dbReference type="Proteomes" id="UP000054047">
    <property type="component" value="Unassembled WGS sequence"/>
</dbReference>
<feature type="compositionally biased region" description="Low complexity" evidence="1">
    <location>
        <begin position="459"/>
        <end position="473"/>
    </location>
</feature>
<dbReference type="EMBL" id="KN727110">
    <property type="protein sequence ID" value="KIH66457.1"/>
    <property type="molecule type" value="Genomic_DNA"/>
</dbReference>
<evidence type="ECO:0000256" key="1">
    <source>
        <dbReference type="SAM" id="MobiDB-lite"/>
    </source>
</evidence>
<evidence type="ECO:0008006" key="4">
    <source>
        <dbReference type="Google" id="ProtNLM"/>
    </source>
</evidence>
<feature type="compositionally biased region" description="Polar residues" evidence="1">
    <location>
        <begin position="263"/>
        <end position="278"/>
    </location>
</feature>
<proteinExistence type="predicted"/>
<feature type="compositionally biased region" description="Polar residues" evidence="1">
    <location>
        <begin position="222"/>
        <end position="243"/>
    </location>
</feature>
<feature type="region of interest" description="Disordered" evidence="1">
    <location>
        <begin position="110"/>
        <end position="135"/>
    </location>
</feature>
<reference evidence="2 3" key="1">
    <citation type="submission" date="2013-12" db="EMBL/GenBank/DDBJ databases">
        <title>Draft genome of the parsitic nematode Ancylostoma duodenale.</title>
        <authorList>
            <person name="Mitreva M."/>
        </authorList>
    </citation>
    <scope>NUCLEOTIDE SEQUENCE [LARGE SCALE GENOMIC DNA]</scope>
    <source>
        <strain evidence="2 3">Zhejiang</strain>
    </source>
</reference>
<feature type="region of interest" description="Disordered" evidence="1">
    <location>
        <begin position="222"/>
        <end position="342"/>
    </location>
</feature>
<organism evidence="2 3">
    <name type="scientific">Ancylostoma duodenale</name>
    <dbReference type="NCBI Taxonomy" id="51022"/>
    <lineage>
        <taxon>Eukaryota</taxon>
        <taxon>Metazoa</taxon>
        <taxon>Ecdysozoa</taxon>
        <taxon>Nematoda</taxon>
        <taxon>Chromadorea</taxon>
        <taxon>Rhabditida</taxon>
        <taxon>Rhabditina</taxon>
        <taxon>Rhabditomorpha</taxon>
        <taxon>Strongyloidea</taxon>
        <taxon>Ancylostomatidae</taxon>
        <taxon>Ancylostomatinae</taxon>
        <taxon>Ancylostoma</taxon>
    </lineage>
</organism>
<keyword evidence="3" id="KW-1185">Reference proteome</keyword>
<feature type="compositionally biased region" description="Low complexity" evidence="1">
    <location>
        <begin position="481"/>
        <end position="498"/>
    </location>
</feature>
<accession>A0A0C2DUH7</accession>
<feature type="compositionally biased region" description="Polar residues" evidence="1">
    <location>
        <begin position="24"/>
        <end position="38"/>
    </location>
</feature>
<feature type="region of interest" description="Disordered" evidence="1">
    <location>
        <begin position="403"/>
        <end position="549"/>
    </location>
</feature>
<dbReference type="OrthoDB" id="5873564at2759"/>
<dbReference type="InterPro" id="IPR021587">
    <property type="entry name" value="Transcription_activator_LAG-3"/>
</dbReference>
<feature type="compositionally biased region" description="Polar residues" evidence="1">
    <location>
        <begin position="416"/>
        <end position="427"/>
    </location>
</feature>
<protein>
    <recommendedName>
        <fullName evidence="4">MamL-1 domain protein</fullName>
    </recommendedName>
</protein>
<dbReference type="Pfam" id="PF11498">
    <property type="entry name" value="Activator_LAG-3"/>
    <property type="match status" value="1"/>
</dbReference>
<evidence type="ECO:0000313" key="3">
    <source>
        <dbReference type="Proteomes" id="UP000054047"/>
    </source>
</evidence>
<sequence>MRMKPGPALCLVPQQHCIQVAMMSGQSPSSTLNGNASTPDPPVPSSDGDRLRASMEAWKRSAALASERYGEARQRQIAAERDDRQELRKRWLEEEAKKRAESVGKHKDVLNTSTLTPNMPPPLYQSTPINNRDSRKRHLDTNDYGHEEWRQGFRMMEGCGMSDMAKSSADGYPNMTYPPSGAAFYPGTMMPGMQQQPMKGVGPGFSPAAFTNTAAYPGGSFPTSSALPNIPNGQFPSSKSTPSFRGGPFPSQSNAPPPMACSSLPSTSTADSTLNQRFPSMELPQFPISSDSTPALPQPQQQTQFSGSDSTPYNCGMRPSPSMCPTSPNEVPTPPALASSGSVPIAGSCPSSAALVEQNLRSPAEDLGCNVVNEDNMTRMLTSIRTDSLGMLGADAVDSLFDNDTNGESGAGQVPVVTSTDNTSSPAAFSHGGPQSVHSVHSKPPAPQSNGNCNPPSTPTAAATTPSAPHSTSYSQQVSASQSTSFPQTSPSQSSSFPQPSPSQPNGYPQTAAPGQPSSFTQGSQSQSNFFAHASSSQQSGSFPATSVAQSTSFPMTQSSQTAGFNTAPVQPSVFSQQSVVQQNAFPQMQTGAGYPQQGSIPTASNPYPPAPGVGIMGACPDPSFMGQQSMMNPGFGINGYPGYDMSSQQMSQQQLAMQAQQQQQMAMGMGGGAGAMSAQQYHMVMMQKHQQHMKAMMQQRAAMMYQNYPNGPAAMSQQQYFMHMQKMQQTRFMNGADPSASTFIGSQRMMSMRGGAVAPGSMMEPMAPTGGYPGYPQGMQSFAPQQQYVGQFSMN</sequence>